<accession>A0ACC2PX51</accession>
<keyword evidence="2" id="KW-1185">Reference proteome</keyword>
<name>A0ACC2PX51_9HYME</name>
<organism evidence="1 2">
    <name type="scientific">Eretmocerus hayati</name>
    <dbReference type="NCBI Taxonomy" id="131215"/>
    <lineage>
        <taxon>Eukaryota</taxon>
        <taxon>Metazoa</taxon>
        <taxon>Ecdysozoa</taxon>
        <taxon>Arthropoda</taxon>
        <taxon>Hexapoda</taxon>
        <taxon>Insecta</taxon>
        <taxon>Pterygota</taxon>
        <taxon>Neoptera</taxon>
        <taxon>Endopterygota</taxon>
        <taxon>Hymenoptera</taxon>
        <taxon>Apocrita</taxon>
        <taxon>Proctotrupomorpha</taxon>
        <taxon>Chalcidoidea</taxon>
        <taxon>Aphelinidae</taxon>
        <taxon>Aphelininae</taxon>
        <taxon>Eretmocerus</taxon>
    </lineage>
</organism>
<sequence length="343" mass="39109">MTTEEKFKAAVNVIRNLPKNGAYQPSNELMLKFYSFYKQATEGPCKDPKPGFWEVVKKAKWAAWKSLTDMSREEAMINYVEELKKIVETMSYNENVANFMDSFDAFYESVPIDDLELVVGPIMDRLRSQSGGALTPLGSREASPIRRSDATIHNNFSHLEATSDNLNVSSGNGETETEDEFIDTVESVPGVFQDRSSKIWNDQDHFGNQLVRQEPMSEVNYAYVNGGSEPIKYNDVPGDTKKLKHGVSMDPGISDVNSDFINQIAITLRSLQKDLDQVMIRVANIERQVLLLTKNRVNSSHGQSEFNKWPIPRSTRVFALIILWPFVIHLFIYLFKYHNRHKA</sequence>
<comment type="caution">
    <text evidence="1">The sequence shown here is derived from an EMBL/GenBank/DDBJ whole genome shotgun (WGS) entry which is preliminary data.</text>
</comment>
<dbReference type="Proteomes" id="UP001239111">
    <property type="component" value="Chromosome 1"/>
</dbReference>
<evidence type="ECO:0000313" key="1">
    <source>
        <dbReference type="EMBL" id="KAJ8687854.1"/>
    </source>
</evidence>
<protein>
    <submittedName>
        <fullName evidence="1">Uncharacterized protein</fullName>
    </submittedName>
</protein>
<evidence type="ECO:0000313" key="2">
    <source>
        <dbReference type="Proteomes" id="UP001239111"/>
    </source>
</evidence>
<reference evidence="1" key="1">
    <citation type="submission" date="2023-04" db="EMBL/GenBank/DDBJ databases">
        <title>A chromosome-level genome assembly of the parasitoid wasp Eretmocerus hayati.</title>
        <authorList>
            <person name="Zhong Y."/>
            <person name="Liu S."/>
            <person name="Liu Y."/>
        </authorList>
    </citation>
    <scope>NUCLEOTIDE SEQUENCE</scope>
    <source>
        <strain evidence="1">ZJU_SS_LIU_2023</strain>
    </source>
</reference>
<proteinExistence type="predicted"/>
<gene>
    <name evidence="1" type="ORF">QAD02_023649</name>
</gene>
<dbReference type="EMBL" id="CM056741">
    <property type="protein sequence ID" value="KAJ8687854.1"/>
    <property type="molecule type" value="Genomic_DNA"/>
</dbReference>